<dbReference type="InterPro" id="IPR039421">
    <property type="entry name" value="Type_1_exporter"/>
</dbReference>
<evidence type="ECO:0000313" key="10">
    <source>
        <dbReference type="EMBL" id="RYB92587.1"/>
    </source>
</evidence>
<keyword evidence="11" id="KW-1185">Reference proteome</keyword>
<gene>
    <name evidence="10" type="ORF">EUA06_06485</name>
</gene>
<dbReference type="InterPro" id="IPR003593">
    <property type="entry name" value="AAA+_ATPase"/>
</dbReference>
<evidence type="ECO:0000256" key="3">
    <source>
        <dbReference type="ARBA" id="ARBA00022741"/>
    </source>
</evidence>
<comment type="caution">
    <text evidence="10">The sequence shown here is derived from an EMBL/GenBank/DDBJ whole genome shotgun (WGS) entry which is preliminary data.</text>
</comment>
<reference evidence="10 11" key="1">
    <citation type="submission" date="2019-01" db="EMBL/GenBank/DDBJ databases">
        <title>Novel species of Nocardioides.</title>
        <authorList>
            <person name="Liu Q."/>
            <person name="Xin Y.-H."/>
        </authorList>
    </citation>
    <scope>NUCLEOTIDE SEQUENCE [LARGE SCALE GENOMIC DNA]</scope>
    <source>
        <strain evidence="10 11">HLT3-15</strain>
    </source>
</reference>
<dbReference type="Pfam" id="PF00005">
    <property type="entry name" value="ABC_tran"/>
    <property type="match status" value="1"/>
</dbReference>
<dbReference type="InterPro" id="IPR036640">
    <property type="entry name" value="ABC1_TM_sf"/>
</dbReference>
<keyword evidence="4 10" id="KW-0067">ATP-binding</keyword>
<dbReference type="SMART" id="SM00382">
    <property type="entry name" value="AAA"/>
    <property type="match status" value="1"/>
</dbReference>
<dbReference type="PROSITE" id="PS50929">
    <property type="entry name" value="ABC_TM1F"/>
    <property type="match status" value="1"/>
</dbReference>
<dbReference type="AlphaFoldDB" id="A0A4Q2RU88"/>
<dbReference type="GO" id="GO:0015421">
    <property type="term" value="F:ABC-type oligopeptide transporter activity"/>
    <property type="evidence" value="ECO:0007669"/>
    <property type="project" value="TreeGrafter"/>
</dbReference>
<organism evidence="10 11">
    <name type="scientific">Nocardioides glacieisoli</name>
    <dbReference type="NCBI Taxonomy" id="1168730"/>
    <lineage>
        <taxon>Bacteria</taxon>
        <taxon>Bacillati</taxon>
        <taxon>Actinomycetota</taxon>
        <taxon>Actinomycetes</taxon>
        <taxon>Propionibacteriales</taxon>
        <taxon>Nocardioidaceae</taxon>
        <taxon>Nocardioides</taxon>
    </lineage>
</organism>
<dbReference type="SUPFAM" id="SSF52540">
    <property type="entry name" value="P-loop containing nucleoside triphosphate hydrolases"/>
    <property type="match status" value="1"/>
</dbReference>
<keyword evidence="2 7" id="KW-0812">Transmembrane</keyword>
<dbReference type="GO" id="GO:0005886">
    <property type="term" value="C:plasma membrane"/>
    <property type="evidence" value="ECO:0007669"/>
    <property type="project" value="UniProtKB-SubCell"/>
</dbReference>
<evidence type="ECO:0000259" key="9">
    <source>
        <dbReference type="PROSITE" id="PS50929"/>
    </source>
</evidence>
<evidence type="ECO:0000256" key="1">
    <source>
        <dbReference type="ARBA" id="ARBA00004651"/>
    </source>
</evidence>
<evidence type="ECO:0000256" key="2">
    <source>
        <dbReference type="ARBA" id="ARBA00022692"/>
    </source>
</evidence>
<keyword evidence="5 7" id="KW-1133">Transmembrane helix</keyword>
<evidence type="ECO:0000256" key="5">
    <source>
        <dbReference type="ARBA" id="ARBA00022989"/>
    </source>
</evidence>
<feature type="domain" description="ABC transporter" evidence="8">
    <location>
        <begin position="365"/>
        <end position="605"/>
    </location>
</feature>
<keyword evidence="6 7" id="KW-0472">Membrane</keyword>
<proteinExistence type="predicted"/>
<protein>
    <submittedName>
        <fullName evidence="10">ABC transporter ATP-binding protein</fullName>
    </submittedName>
</protein>
<dbReference type="PANTHER" id="PTHR43394:SF1">
    <property type="entry name" value="ATP-BINDING CASSETTE SUB-FAMILY B MEMBER 10, MITOCHONDRIAL"/>
    <property type="match status" value="1"/>
</dbReference>
<dbReference type="Gene3D" id="1.20.1560.10">
    <property type="entry name" value="ABC transporter type 1, transmembrane domain"/>
    <property type="match status" value="1"/>
</dbReference>
<feature type="transmembrane region" description="Helical" evidence="7">
    <location>
        <begin position="81"/>
        <end position="103"/>
    </location>
</feature>
<evidence type="ECO:0000313" key="11">
    <source>
        <dbReference type="Proteomes" id="UP000291838"/>
    </source>
</evidence>
<dbReference type="Proteomes" id="UP000291838">
    <property type="component" value="Unassembled WGS sequence"/>
</dbReference>
<evidence type="ECO:0000256" key="7">
    <source>
        <dbReference type="SAM" id="Phobius"/>
    </source>
</evidence>
<dbReference type="GO" id="GO:0016887">
    <property type="term" value="F:ATP hydrolysis activity"/>
    <property type="evidence" value="ECO:0007669"/>
    <property type="project" value="InterPro"/>
</dbReference>
<keyword evidence="3" id="KW-0547">Nucleotide-binding</keyword>
<dbReference type="SUPFAM" id="SSF90123">
    <property type="entry name" value="ABC transporter transmembrane region"/>
    <property type="match status" value="1"/>
</dbReference>
<dbReference type="Gene3D" id="3.40.50.300">
    <property type="entry name" value="P-loop containing nucleotide triphosphate hydrolases"/>
    <property type="match status" value="1"/>
</dbReference>
<dbReference type="GO" id="GO:0005524">
    <property type="term" value="F:ATP binding"/>
    <property type="evidence" value="ECO:0007669"/>
    <property type="project" value="UniProtKB-KW"/>
</dbReference>
<feature type="transmembrane region" description="Helical" evidence="7">
    <location>
        <begin position="271"/>
        <end position="295"/>
    </location>
</feature>
<dbReference type="InterPro" id="IPR003439">
    <property type="entry name" value="ABC_transporter-like_ATP-bd"/>
</dbReference>
<dbReference type="EMBL" id="SDWS01000002">
    <property type="protein sequence ID" value="RYB92587.1"/>
    <property type="molecule type" value="Genomic_DNA"/>
</dbReference>
<dbReference type="PROSITE" id="PS50893">
    <property type="entry name" value="ABC_TRANSPORTER_2"/>
    <property type="match status" value="1"/>
</dbReference>
<feature type="domain" description="ABC transmembrane type-1" evidence="9">
    <location>
        <begin position="46"/>
        <end position="331"/>
    </location>
</feature>
<dbReference type="RefSeq" id="WP_129474192.1">
    <property type="nucleotide sequence ID" value="NZ_SDWS01000002.1"/>
</dbReference>
<evidence type="ECO:0000256" key="6">
    <source>
        <dbReference type="ARBA" id="ARBA00023136"/>
    </source>
</evidence>
<accession>A0A4Q2RU88</accession>
<feature type="transmembrane region" description="Helical" evidence="7">
    <location>
        <begin position="46"/>
        <end position="69"/>
    </location>
</feature>
<feature type="transmembrane region" description="Helical" evidence="7">
    <location>
        <begin position="166"/>
        <end position="199"/>
    </location>
</feature>
<dbReference type="InterPro" id="IPR027417">
    <property type="entry name" value="P-loop_NTPase"/>
</dbReference>
<dbReference type="InterPro" id="IPR011527">
    <property type="entry name" value="ABC1_TM_dom"/>
</dbReference>
<sequence length="643" mass="67765">MPPAPLDPVALRVAARSQTKSLGRLAFLIRSSVSLAWSAGPRPLTALVLLQVVSAVALGLQVVAVQRLLSAVLAPGDADLAATAGPVIVLAGLTALGAVTGAVQTQLLRVLGEMVVRTMWTRVLRVATGVDLRHFESPEFYDHLSRVQGNAVARPYQVTQGVLSAAGAVVAGLGLAVALASFSPALLALALLGGIPLLLTSRRESRLEFDFSVAQATAIRRRAYLVLLQTGRDEAKEVRAFGLGTWLSAEFEALYEHYLGDLRRHAVRRGLLSLVGQLGAAIVLGGTLFFLVWLISRGAIDVPDAGAAVLAIRMLATQVQSLLRSVQLIFESGLFLDDLDSFLELGMPALEQSHGSDAPASFDTIRVDDVHFSYPGASVEALRGVDLELRAGEIVALVGENGSGKSTLAKLLAGLYQPDGGRISWDDTDISRFHPASLREQVSVTFQDFVRYALSGTDNIAVGRIDRPATPAQVRAAARATGAEGVLDALPHGFDTLLSRLFAGGIDLSGGEWQRVALARSFFRDAPLVILDEPSASLDPRAEHALFATLRDVLAGRTALFISHRYATVRGADRIIVLDAGAVVEEGTHDELIEAGGHYADLYRLQSHTDIAGAPLAAVAATAGGAGQVGRTGVAAASHRSSS</sequence>
<dbReference type="InterPro" id="IPR017871">
    <property type="entry name" value="ABC_transporter-like_CS"/>
</dbReference>
<evidence type="ECO:0000259" key="8">
    <source>
        <dbReference type="PROSITE" id="PS50893"/>
    </source>
</evidence>
<dbReference type="PROSITE" id="PS00211">
    <property type="entry name" value="ABC_TRANSPORTER_1"/>
    <property type="match status" value="1"/>
</dbReference>
<dbReference type="PANTHER" id="PTHR43394">
    <property type="entry name" value="ATP-DEPENDENT PERMEASE MDL1, MITOCHONDRIAL"/>
    <property type="match status" value="1"/>
</dbReference>
<comment type="subcellular location">
    <subcellularLocation>
        <location evidence="1">Cell membrane</location>
        <topology evidence="1">Multi-pass membrane protein</topology>
    </subcellularLocation>
</comment>
<dbReference type="OrthoDB" id="9806127at2"/>
<evidence type="ECO:0000256" key="4">
    <source>
        <dbReference type="ARBA" id="ARBA00022840"/>
    </source>
</evidence>
<name>A0A4Q2RU88_9ACTN</name>